<dbReference type="PANTHER" id="PTHR10155:SF0">
    <property type="entry name" value="SUPPRESSOR OF CYTOKINE SIGNALING AT 36E, ISOFORM D"/>
    <property type="match status" value="1"/>
</dbReference>
<dbReference type="CDD" id="cd00173">
    <property type="entry name" value="SH2"/>
    <property type="match status" value="2"/>
</dbReference>
<dbReference type="InterPro" id="IPR011992">
    <property type="entry name" value="EF-hand-dom_pair"/>
</dbReference>
<dbReference type="GO" id="GO:0046935">
    <property type="term" value="F:1-phosphatidylinositol-3-kinase regulator activity"/>
    <property type="evidence" value="ECO:0007669"/>
    <property type="project" value="TreeGrafter"/>
</dbReference>
<dbReference type="Gene3D" id="3.30.505.10">
    <property type="entry name" value="SH2 domain"/>
    <property type="match status" value="2"/>
</dbReference>
<evidence type="ECO:0000313" key="8">
    <source>
        <dbReference type="EMBL" id="ELR11958.1"/>
    </source>
</evidence>
<dbReference type="SUPFAM" id="SSF55550">
    <property type="entry name" value="SH2 domain"/>
    <property type="match status" value="2"/>
</dbReference>
<dbReference type="SMART" id="SM00252">
    <property type="entry name" value="SH2"/>
    <property type="match status" value="2"/>
</dbReference>
<feature type="compositionally biased region" description="Basic and acidic residues" evidence="5">
    <location>
        <begin position="213"/>
        <end position="227"/>
    </location>
</feature>
<accession>L8GGT2</accession>
<evidence type="ECO:0000256" key="2">
    <source>
        <dbReference type="ARBA" id="ARBA00022837"/>
    </source>
</evidence>
<dbReference type="OrthoDB" id="67310at2759"/>
<dbReference type="InterPro" id="IPR014741">
    <property type="entry name" value="Adaptor_Cbl_EF_hand-like"/>
</dbReference>
<dbReference type="GO" id="GO:0001784">
    <property type="term" value="F:phosphotyrosine residue binding"/>
    <property type="evidence" value="ECO:0007669"/>
    <property type="project" value="InterPro"/>
</dbReference>
<dbReference type="STRING" id="1257118.L8GGT2"/>
<evidence type="ECO:0000259" key="7">
    <source>
        <dbReference type="PROSITE" id="PS51506"/>
    </source>
</evidence>
<dbReference type="Pfam" id="PF00017">
    <property type="entry name" value="SH2"/>
    <property type="match status" value="2"/>
</dbReference>
<dbReference type="InterPro" id="IPR036860">
    <property type="entry name" value="SH2_dom_sf"/>
</dbReference>
<dbReference type="PROSITE" id="PS51506">
    <property type="entry name" value="CBL_PTB"/>
    <property type="match status" value="1"/>
</dbReference>
<name>L8GGT2_ACACF</name>
<dbReference type="EMBL" id="KB008145">
    <property type="protein sequence ID" value="ELR11958.1"/>
    <property type="molecule type" value="Genomic_DNA"/>
</dbReference>
<dbReference type="Pfam" id="PF02761">
    <property type="entry name" value="Cbl_N2"/>
    <property type="match status" value="1"/>
</dbReference>
<dbReference type="AlphaFoldDB" id="L8GGT2"/>
<dbReference type="PRINTS" id="PR00401">
    <property type="entry name" value="SH2DOMAIN"/>
</dbReference>
<feature type="domain" description="SH2" evidence="6">
    <location>
        <begin position="354"/>
        <end position="436"/>
    </location>
</feature>
<keyword evidence="9" id="KW-1185">Reference proteome</keyword>
<feature type="compositionally biased region" description="Basic and acidic residues" evidence="5">
    <location>
        <begin position="130"/>
        <end position="150"/>
    </location>
</feature>
<dbReference type="VEuPathDB" id="AmoebaDB:ACA1_400230"/>
<dbReference type="PANTHER" id="PTHR10155">
    <property type="entry name" value="PHOSPHATIDYLINOSITOL 3-KINASE REGULATORY SUBUNIT"/>
    <property type="match status" value="1"/>
</dbReference>
<gene>
    <name evidence="8" type="ORF">ACA1_400230</name>
</gene>
<dbReference type="Gene3D" id="1.10.238.10">
    <property type="entry name" value="EF-hand"/>
    <property type="match status" value="1"/>
</dbReference>
<reference evidence="8 9" key="1">
    <citation type="journal article" date="2013" name="Genome Biol.">
        <title>Genome of Acanthamoeba castellanii highlights extensive lateral gene transfer and early evolution of tyrosine kinase signaling.</title>
        <authorList>
            <person name="Clarke M."/>
            <person name="Lohan A.J."/>
            <person name="Liu B."/>
            <person name="Lagkouvardos I."/>
            <person name="Roy S."/>
            <person name="Zafar N."/>
            <person name="Bertelli C."/>
            <person name="Schilde C."/>
            <person name="Kianianmomeni A."/>
            <person name="Burglin T.R."/>
            <person name="Frech C."/>
            <person name="Turcotte B."/>
            <person name="Kopec K.O."/>
            <person name="Synnott J.M."/>
            <person name="Choo C."/>
            <person name="Paponov I."/>
            <person name="Finkler A."/>
            <person name="Soon Heng Tan C."/>
            <person name="Hutchins A.P."/>
            <person name="Weinmeier T."/>
            <person name="Rattei T."/>
            <person name="Chu J.S."/>
            <person name="Gimenez G."/>
            <person name="Irimia M."/>
            <person name="Rigden D.J."/>
            <person name="Fitzpatrick D.A."/>
            <person name="Lorenzo-Morales J."/>
            <person name="Bateman A."/>
            <person name="Chiu C.H."/>
            <person name="Tang P."/>
            <person name="Hegemann P."/>
            <person name="Fromm H."/>
            <person name="Raoult D."/>
            <person name="Greub G."/>
            <person name="Miranda-Saavedra D."/>
            <person name="Chen N."/>
            <person name="Nash P."/>
            <person name="Ginger M.L."/>
            <person name="Horn M."/>
            <person name="Schaap P."/>
            <person name="Caler L."/>
            <person name="Loftus B."/>
        </authorList>
    </citation>
    <scope>NUCLEOTIDE SEQUENCE [LARGE SCALE GENOMIC DNA]</scope>
    <source>
        <strain evidence="8 9">Neff</strain>
    </source>
</reference>
<dbReference type="InterPro" id="IPR024159">
    <property type="entry name" value="Cbl_PTB"/>
</dbReference>
<dbReference type="SUPFAM" id="SSF47473">
    <property type="entry name" value="EF-hand"/>
    <property type="match status" value="1"/>
</dbReference>
<sequence length="571" mass="64733">MEKRILLLCKDRNAKIMTILGDQDPSEVMEFQTTIQMVQVVVNRLLVSGGKKQILIDVPLLDKIYTILGQYEELLEQYIASGRLRRLLNSNRMRRKLEKINSDLHVHLKEFVETLKEMNAKQSIPSSGSRSREDASVTELEDREKSDKREIKKSKEKADGAKGQGKKDDGNDKKKNKKNKEDRDKKKEKKVKKDKSPKKSGTGVTSTGGAAAGDDKEKREASEKRTGDVISSEMSASRKKYTSIVDVAGKELAEEHQHLRHLSNEMISDPEGKDFWLKLFGAEAFYVKWDEFIEELSKALGVSISKDDQALMKHVLDNSGTGHINMYKWSEFLKGFGPLTNVVNNVRNILTAPWFHGFLTSREAELLLEDQPIGTFLIRFSRSSGGSFALAFVQEHRKILHILIQSCMPEGFKIDEEEGDKSKYFESLQDIVDHYSIFLQHSFTSELPRESWFHGDVSPPEAIELLQGHPEGTFLIRFSEVRHALIQGLPQGGFLFAGEKETFPNLTTLIEAYSPTLRFALPNNETDVAPILKKYLESKKAMKEAEDRGPIPNHYSAVDTETFKKVLGGRK</sequence>
<evidence type="ECO:0000256" key="3">
    <source>
        <dbReference type="ARBA" id="ARBA00022999"/>
    </source>
</evidence>
<dbReference type="InterPro" id="IPR000980">
    <property type="entry name" value="SH2"/>
</dbReference>
<evidence type="ECO:0000256" key="4">
    <source>
        <dbReference type="PROSITE-ProRule" id="PRU00191"/>
    </source>
</evidence>
<feature type="compositionally biased region" description="Low complexity" evidence="5">
    <location>
        <begin position="199"/>
        <end position="209"/>
    </location>
</feature>
<dbReference type="GO" id="GO:0046854">
    <property type="term" value="P:phosphatidylinositol phosphate biosynthetic process"/>
    <property type="evidence" value="ECO:0007669"/>
    <property type="project" value="TreeGrafter"/>
</dbReference>
<dbReference type="GeneID" id="14912406"/>
<organism evidence="8 9">
    <name type="scientific">Acanthamoeba castellanii (strain ATCC 30010 / Neff)</name>
    <dbReference type="NCBI Taxonomy" id="1257118"/>
    <lineage>
        <taxon>Eukaryota</taxon>
        <taxon>Amoebozoa</taxon>
        <taxon>Discosea</taxon>
        <taxon>Longamoebia</taxon>
        <taxon>Centramoebida</taxon>
        <taxon>Acanthamoebidae</taxon>
        <taxon>Acanthamoeba</taxon>
    </lineage>
</organism>
<evidence type="ECO:0000313" key="9">
    <source>
        <dbReference type="Proteomes" id="UP000011083"/>
    </source>
</evidence>
<dbReference type="KEGG" id="acan:ACA1_400230"/>
<feature type="compositionally biased region" description="Basic and acidic residues" evidence="5">
    <location>
        <begin position="156"/>
        <end position="185"/>
    </location>
</feature>
<evidence type="ECO:0000259" key="6">
    <source>
        <dbReference type="PROSITE" id="PS50001"/>
    </source>
</evidence>
<keyword evidence="3 4" id="KW-0727">SH2 domain</keyword>
<dbReference type="Proteomes" id="UP000011083">
    <property type="component" value="Unassembled WGS sequence"/>
</dbReference>
<keyword evidence="1" id="KW-0479">Metal-binding</keyword>
<dbReference type="PROSITE" id="PS50001">
    <property type="entry name" value="SH2"/>
    <property type="match status" value="2"/>
</dbReference>
<feature type="domain" description="SH2" evidence="6">
    <location>
        <begin position="452"/>
        <end position="497"/>
    </location>
</feature>
<feature type="region of interest" description="Disordered" evidence="5">
    <location>
        <begin position="119"/>
        <end position="233"/>
    </location>
</feature>
<dbReference type="GO" id="GO:0005942">
    <property type="term" value="C:phosphatidylinositol 3-kinase complex"/>
    <property type="evidence" value="ECO:0007669"/>
    <property type="project" value="TreeGrafter"/>
</dbReference>
<protein>
    <submittedName>
        <fullName evidence="8">SH2 domain containing protein</fullName>
    </submittedName>
</protein>
<dbReference type="GO" id="GO:0005509">
    <property type="term" value="F:calcium ion binding"/>
    <property type="evidence" value="ECO:0007669"/>
    <property type="project" value="InterPro"/>
</dbReference>
<feature type="domain" description="Cbl-PTB" evidence="7">
    <location>
        <begin position="50"/>
        <end position="436"/>
    </location>
</feature>
<evidence type="ECO:0000256" key="1">
    <source>
        <dbReference type="ARBA" id="ARBA00022723"/>
    </source>
</evidence>
<feature type="compositionally biased region" description="Basic residues" evidence="5">
    <location>
        <begin position="186"/>
        <end position="198"/>
    </location>
</feature>
<dbReference type="RefSeq" id="XP_004333971.1">
    <property type="nucleotide sequence ID" value="XM_004333923.1"/>
</dbReference>
<keyword evidence="2" id="KW-0106">Calcium</keyword>
<feature type="compositionally biased region" description="Polar residues" evidence="5">
    <location>
        <begin position="120"/>
        <end position="129"/>
    </location>
</feature>
<proteinExistence type="predicted"/>
<evidence type="ECO:0000256" key="5">
    <source>
        <dbReference type="SAM" id="MobiDB-lite"/>
    </source>
</evidence>